<protein>
    <recommendedName>
        <fullName evidence="14">Protein SAR DEFICIENT 1</fullName>
    </recommendedName>
</protein>
<proteinExistence type="inferred from homology"/>
<evidence type="ECO:0000256" key="2">
    <source>
        <dbReference type="ARBA" id="ARBA00007214"/>
    </source>
</evidence>
<evidence type="ECO:0000259" key="11">
    <source>
        <dbReference type="Pfam" id="PF20452"/>
    </source>
</evidence>
<evidence type="ECO:0000256" key="3">
    <source>
        <dbReference type="ARBA" id="ARBA00023015"/>
    </source>
</evidence>
<dbReference type="PANTHER" id="PTHR31713:SF42">
    <property type="entry name" value="PROTEIN SAR DEFICIENT 1"/>
    <property type="match status" value="1"/>
</dbReference>
<dbReference type="GO" id="GO:0043565">
    <property type="term" value="F:sequence-specific DNA binding"/>
    <property type="evidence" value="ECO:0007669"/>
    <property type="project" value="TreeGrafter"/>
</dbReference>
<comment type="similarity">
    <text evidence="2">Belongs to the plant ACBP60 protein family.</text>
</comment>
<dbReference type="GO" id="GO:0003700">
    <property type="term" value="F:DNA-binding transcription factor activity"/>
    <property type="evidence" value="ECO:0007669"/>
    <property type="project" value="TreeGrafter"/>
</dbReference>
<keyword evidence="7" id="KW-0539">Nucleus</keyword>
<dbReference type="GO" id="GO:0005634">
    <property type="term" value="C:nucleus"/>
    <property type="evidence" value="ECO:0007669"/>
    <property type="project" value="UniProtKB-SubCell"/>
</dbReference>
<evidence type="ECO:0000256" key="7">
    <source>
        <dbReference type="ARBA" id="ARBA00023242"/>
    </source>
</evidence>
<name>A0A9Q0H688_9MAGN</name>
<comment type="subcellular location">
    <subcellularLocation>
        <location evidence="1">Nucleus</location>
    </subcellularLocation>
</comment>
<dbReference type="PANTHER" id="PTHR31713">
    <property type="entry name" value="OS02G0177800 PROTEIN"/>
    <property type="match status" value="1"/>
</dbReference>
<sequence>MAAKRLLHDSCREPEDPASKRIRTTPSFASVIGEVVMVKSFNNFVSSLEPLLRRVVNEEVERGLLRSTRSLYRAPSLQIRAASDPSTFTLSFSKNLLLPVFTASKIEDVDNNPLQILLMSSEGDRMIPTSLPYPIKVELVVLDGDFPSNDSGKWSTEQFNNKIVRERTGKRPLLTGDVNVTVRDGIAIISDLFFTDNSSWIRSRKFRLGARVVLESCKDVTIREAMTEPFMVKDHRGELYKKHHPPSLEDQVWRLEKIGKDGALHKKLASEGIHTVQDFLKLWVVDTSKLRKILGGGMSEKTWEATIKHAKTCEMGSKLYIFRGQHYSLVLNPICQVVGTMLDGQFYSTHDLTGIHRVHAEQLIRQAYIEWNLLEELDGVVTENALQQTGDVELQCLDYHQNVARLNQHGPLITDTFLEVPNGNMESGDWP</sequence>
<feature type="region of interest" description="Disordered" evidence="8">
    <location>
        <begin position="1"/>
        <end position="20"/>
    </location>
</feature>
<keyword evidence="3" id="KW-0805">Transcription regulation</keyword>
<feature type="domain" description="Calmodulin binding protein-like N-terminal" evidence="9">
    <location>
        <begin position="89"/>
        <end position="235"/>
    </location>
</feature>
<dbReference type="InterPro" id="IPR046831">
    <property type="entry name" value="Calmodulin_bind_N"/>
</dbReference>
<organism evidence="12 13">
    <name type="scientific">Protea cynaroides</name>
    <dbReference type="NCBI Taxonomy" id="273540"/>
    <lineage>
        <taxon>Eukaryota</taxon>
        <taxon>Viridiplantae</taxon>
        <taxon>Streptophyta</taxon>
        <taxon>Embryophyta</taxon>
        <taxon>Tracheophyta</taxon>
        <taxon>Spermatophyta</taxon>
        <taxon>Magnoliopsida</taxon>
        <taxon>Proteales</taxon>
        <taxon>Proteaceae</taxon>
        <taxon>Protea</taxon>
    </lineage>
</organism>
<keyword evidence="6" id="KW-0804">Transcription</keyword>
<evidence type="ECO:0000256" key="6">
    <source>
        <dbReference type="ARBA" id="ARBA00023163"/>
    </source>
</evidence>
<feature type="compositionally biased region" description="Basic and acidic residues" evidence="8">
    <location>
        <begin position="1"/>
        <end position="19"/>
    </location>
</feature>
<keyword evidence="13" id="KW-1185">Reference proteome</keyword>
<evidence type="ECO:0000313" key="13">
    <source>
        <dbReference type="Proteomes" id="UP001141806"/>
    </source>
</evidence>
<dbReference type="EMBL" id="JAMYWD010000009">
    <property type="protein sequence ID" value="KAJ4960681.1"/>
    <property type="molecule type" value="Genomic_DNA"/>
</dbReference>
<evidence type="ECO:0000259" key="9">
    <source>
        <dbReference type="Pfam" id="PF07887"/>
    </source>
</evidence>
<dbReference type="GO" id="GO:0080142">
    <property type="term" value="P:regulation of salicylic acid biosynthetic process"/>
    <property type="evidence" value="ECO:0007669"/>
    <property type="project" value="TreeGrafter"/>
</dbReference>
<keyword evidence="4" id="KW-0238">DNA-binding</keyword>
<evidence type="ECO:0000256" key="1">
    <source>
        <dbReference type="ARBA" id="ARBA00004123"/>
    </source>
</evidence>
<dbReference type="InterPro" id="IPR012416">
    <property type="entry name" value="CBP60"/>
</dbReference>
<evidence type="ECO:0000259" key="10">
    <source>
        <dbReference type="Pfam" id="PF20451"/>
    </source>
</evidence>
<comment type="caution">
    <text evidence="12">The sequence shown here is derived from an EMBL/GenBank/DDBJ whole genome shotgun (WGS) entry which is preliminary data.</text>
</comment>
<evidence type="ECO:0000313" key="12">
    <source>
        <dbReference type="EMBL" id="KAJ4960681.1"/>
    </source>
</evidence>
<dbReference type="InterPro" id="IPR046830">
    <property type="entry name" value="Calmod_bind_M"/>
</dbReference>
<dbReference type="AlphaFoldDB" id="A0A9Q0H688"/>
<dbReference type="Proteomes" id="UP001141806">
    <property type="component" value="Unassembled WGS sequence"/>
</dbReference>
<dbReference type="InterPro" id="IPR046829">
    <property type="entry name" value="Calmod_bind_C"/>
</dbReference>
<dbReference type="GO" id="GO:0005516">
    <property type="term" value="F:calmodulin binding"/>
    <property type="evidence" value="ECO:0007669"/>
    <property type="project" value="InterPro"/>
</dbReference>
<evidence type="ECO:0008006" key="14">
    <source>
        <dbReference type="Google" id="ProtNLM"/>
    </source>
</evidence>
<feature type="domain" description="Calmodulin binding protein central" evidence="10">
    <location>
        <begin position="248"/>
        <end position="313"/>
    </location>
</feature>
<reference evidence="12" key="1">
    <citation type="journal article" date="2023" name="Plant J.">
        <title>The genome of the king protea, Protea cynaroides.</title>
        <authorList>
            <person name="Chang J."/>
            <person name="Duong T.A."/>
            <person name="Schoeman C."/>
            <person name="Ma X."/>
            <person name="Roodt D."/>
            <person name="Barker N."/>
            <person name="Li Z."/>
            <person name="Van de Peer Y."/>
            <person name="Mizrachi E."/>
        </authorList>
    </citation>
    <scope>NUCLEOTIDE SEQUENCE</scope>
    <source>
        <tissue evidence="12">Young leaves</tissue>
    </source>
</reference>
<dbReference type="Pfam" id="PF20452">
    <property type="entry name" value="Calmod_bind_C"/>
    <property type="match status" value="1"/>
</dbReference>
<evidence type="ECO:0000256" key="8">
    <source>
        <dbReference type="SAM" id="MobiDB-lite"/>
    </source>
</evidence>
<keyword evidence="5" id="KW-0010">Activator</keyword>
<gene>
    <name evidence="12" type="ORF">NE237_020591</name>
</gene>
<dbReference type="Pfam" id="PF07887">
    <property type="entry name" value="Calmodulin_bind"/>
    <property type="match status" value="1"/>
</dbReference>
<evidence type="ECO:0000256" key="4">
    <source>
        <dbReference type="ARBA" id="ARBA00023125"/>
    </source>
</evidence>
<accession>A0A9Q0H688</accession>
<feature type="domain" description="Calmodulin binding protein C-terminal" evidence="11">
    <location>
        <begin position="318"/>
        <end position="376"/>
    </location>
</feature>
<evidence type="ECO:0000256" key="5">
    <source>
        <dbReference type="ARBA" id="ARBA00023159"/>
    </source>
</evidence>
<dbReference type="Pfam" id="PF20451">
    <property type="entry name" value="Calmod_bind_M"/>
    <property type="match status" value="1"/>
</dbReference>
<dbReference type="OrthoDB" id="757051at2759"/>